<protein>
    <submittedName>
        <fullName evidence="7">Nitric oxide synthase oxygenase</fullName>
    </submittedName>
</protein>
<dbReference type="SUPFAM" id="SSF52343">
    <property type="entry name" value="Ferredoxin reductase-like, C-terminal NADP-linked domain"/>
    <property type="match status" value="1"/>
</dbReference>
<dbReference type="RefSeq" id="WP_229639186.1">
    <property type="nucleotide sequence ID" value="NZ_JADWDC010000006.1"/>
</dbReference>
<name>A0A964BPK0_9CYAN</name>
<gene>
    <name evidence="7" type="ORF">I4641_04055</name>
</gene>
<dbReference type="GO" id="GO:0004517">
    <property type="term" value="F:nitric-oxide synthase activity"/>
    <property type="evidence" value="ECO:0007669"/>
    <property type="project" value="InterPro"/>
</dbReference>
<dbReference type="Pfam" id="PF02898">
    <property type="entry name" value="NO_synthase"/>
    <property type="match status" value="1"/>
</dbReference>
<dbReference type="PROSITE" id="PS51384">
    <property type="entry name" value="FAD_FR"/>
    <property type="match status" value="1"/>
</dbReference>
<dbReference type="Pfam" id="PF00970">
    <property type="entry name" value="FAD_binding_6"/>
    <property type="match status" value="1"/>
</dbReference>
<evidence type="ECO:0000259" key="5">
    <source>
        <dbReference type="PROSITE" id="PS50222"/>
    </source>
</evidence>
<dbReference type="Proteomes" id="UP000729733">
    <property type="component" value="Unassembled WGS sequence"/>
</dbReference>
<evidence type="ECO:0000256" key="1">
    <source>
        <dbReference type="ARBA" id="ARBA00022617"/>
    </source>
</evidence>
<reference evidence="7" key="1">
    <citation type="journal article" date="2021" name="Antonie Van Leeuwenhoek">
        <title>Draft genome and description of Waterburya agarophytonicola gen. nov. sp. nov. (Pleurocapsales, Cyanobacteria): a seaweed symbiont.</title>
        <authorList>
            <person name="Bonthond G."/>
            <person name="Shalygin S."/>
            <person name="Bayer T."/>
            <person name="Weinberger F."/>
        </authorList>
    </citation>
    <scope>NUCLEOTIDE SEQUENCE</scope>
    <source>
        <strain evidence="7">KI4</strain>
    </source>
</reference>
<dbReference type="Gene3D" id="1.10.10.1100">
    <property type="entry name" value="BFD-like [2Fe-2S]-binding domain"/>
    <property type="match status" value="1"/>
</dbReference>
<dbReference type="InterPro" id="IPR044944">
    <property type="entry name" value="NOS_dom_3"/>
</dbReference>
<dbReference type="SUPFAM" id="SSF56512">
    <property type="entry name" value="Nitric oxide (NO) synthase oxygenase domain"/>
    <property type="match status" value="1"/>
</dbReference>
<evidence type="ECO:0000256" key="2">
    <source>
        <dbReference type="ARBA" id="ARBA00022723"/>
    </source>
</evidence>
<sequence>MDTQLIVEKKVVVFVSQPNYEPAQRLIDLLQADIGLFKVVEIDDLDNSKADFEDSYTAVMFITPADFPKALYLSNAAVEIVREFNLKQLIWIAPSAERSSGLEQALSRAAEIIKNSGLETIILRHAPIFSDLLNFQKEIKFRRTLSLPLENNSLPWVAPEDIAEGIYKWLAGTNRAKPPKVLTGRSQLGGIDLAQEISTVLERNLDGIGFARRCFKAIDTNNSGDLDRDEMFAYLEQLAYSQEEAEELIEQADTNQDGSIDFDEFVAGLGRHLDKILADLPRQVQYVNVPPSTVLYDLQTRGLDEQSVRAWLALIHSYHNAELAIDKSCTEWLGRGSTSFGSWLENHVLNFVNVYILPSRGILTISEGTLAGKPALTTRMLQSDDRLLVGVRTLDNRSVEWKWENRDTNDIELVKYETDRGGQRTLRFKDDQLVGMSVQGTWLGRKLANNLMFKQESLPRWQINLFRELGELQIEEVNNLVDPDSIVCNCTQTTCGQLQEMIAGGLDTLEKIAEATQITMICGGCQPLVEEMLGSANLDVAEMMFKQDLGRGIFRFQFRPVNEPVISYLPGQHLLIQGRVDGVWVTRAYTLSSNADQNRIYEITVKREEMGLFSRWLCDRADKHALFRISQPRGEYILENEPEVYFFAGGIGVTPAISMMRTLASRKDQRPFYLDWSAPQPQDFVFQKELNFIQRKFPNFKVKLTSTRTEGRLTTEKIQENYSYKEGAVAFLCGPQVYMDAVRSHLLEAGWADDAIRQELFSSKLDEEGNAEPPKRAAVQVAGGIKGIESYSFDVQPVGEVAKEAEAYLKQCYVERGLPEVFLPRWQEVREEIAKTGKYEHTLDELSYGARLAWRNSSRCVGRYFWQSLQIRDMRHLETEEEMYGAIVDHIKIATNKGDLRALMTAFKPDGRRLWNAQLLRYAGYKQEDGMVLGDPANVEFTEQALELGWKPPANPTPFDYLPLVIQLPGKEPKWFDIPPEIILDVKIVHPDYEWFEELGLKWYALPAVCNMSLDLGGVQYTCTPFNGFYMGTEIGGRNFSDTYRYNKLPAIAKKMGLDCSSNDTLWKDRALIELNVAVLHSFKEQGVRLIDHHSMTDYFMEFMADEQKCQRPIHADWGWIVPPISGSLTPVYPLEFENRILKPNYFYMSDAWKSGETSKGKCPFAPSGNDD</sequence>
<accession>A0A964BPK0</accession>
<dbReference type="Gene3D" id="3.90.340.10">
    <property type="entry name" value="Nitric Oxide Synthase, Chain A, domain 1"/>
    <property type="match status" value="1"/>
</dbReference>
<dbReference type="Pfam" id="PF00175">
    <property type="entry name" value="NAD_binding_1"/>
    <property type="match status" value="1"/>
</dbReference>
<dbReference type="PANTHER" id="PTHR43410">
    <property type="entry name" value="NITRIC OXIDE SYNTHASE OXYGENASE"/>
    <property type="match status" value="1"/>
</dbReference>
<evidence type="ECO:0000313" key="7">
    <source>
        <dbReference type="EMBL" id="MCC0176153.1"/>
    </source>
</evidence>
<evidence type="ECO:0000313" key="8">
    <source>
        <dbReference type="Proteomes" id="UP000729733"/>
    </source>
</evidence>
<dbReference type="GO" id="GO:0005509">
    <property type="term" value="F:calcium ion binding"/>
    <property type="evidence" value="ECO:0007669"/>
    <property type="project" value="InterPro"/>
</dbReference>
<dbReference type="InterPro" id="IPR036119">
    <property type="entry name" value="NOS_N_sf"/>
</dbReference>
<keyword evidence="2" id="KW-0479">Metal-binding</keyword>
<keyword evidence="1" id="KW-0349">Heme</keyword>
<dbReference type="GO" id="GO:0006809">
    <property type="term" value="P:nitric oxide biosynthetic process"/>
    <property type="evidence" value="ECO:0007669"/>
    <property type="project" value="InterPro"/>
</dbReference>
<dbReference type="PANTHER" id="PTHR43410:SF1">
    <property type="entry name" value="NITRIC OXIDE SYNTHASE"/>
    <property type="match status" value="1"/>
</dbReference>
<feature type="domain" description="EF-hand" evidence="5">
    <location>
        <begin position="240"/>
        <end position="275"/>
    </location>
</feature>
<evidence type="ECO:0000259" key="6">
    <source>
        <dbReference type="PROSITE" id="PS51384"/>
    </source>
</evidence>
<dbReference type="InterPro" id="IPR002048">
    <property type="entry name" value="EF_hand_dom"/>
</dbReference>
<dbReference type="AlphaFoldDB" id="A0A964BPK0"/>
<dbReference type="Gene3D" id="3.40.50.80">
    <property type="entry name" value="Nucleotide-binding domain of ferredoxin-NADP reductase (FNR) module"/>
    <property type="match status" value="1"/>
</dbReference>
<dbReference type="InterPro" id="IPR044943">
    <property type="entry name" value="NOS_dom_1"/>
</dbReference>
<dbReference type="InterPro" id="IPR017927">
    <property type="entry name" value="FAD-bd_FR_type"/>
</dbReference>
<dbReference type="CDD" id="cd00322">
    <property type="entry name" value="FNR_like"/>
    <property type="match status" value="1"/>
</dbReference>
<dbReference type="Gene3D" id="3.90.1230.10">
    <property type="entry name" value="Nitric Oxide Synthase, Chain A, domain 3"/>
    <property type="match status" value="1"/>
</dbReference>
<dbReference type="InterPro" id="IPR036291">
    <property type="entry name" value="NAD(P)-bd_dom_sf"/>
</dbReference>
<dbReference type="Gene3D" id="1.10.238.10">
    <property type="entry name" value="EF-hand"/>
    <property type="match status" value="1"/>
</dbReference>
<dbReference type="InterPro" id="IPR050607">
    <property type="entry name" value="NOS"/>
</dbReference>
<dbReference type="PROSITE" id="PS00018">
    <property type="entry name" value="EF_HAND_1"/>
    <property type="match status" value="1"/>
</dbReference>
<dbReference type="CDD" id="cd00051">
    <property type="entry name" value="EFh"/>
    <property type="match status" value="1"/>
</dbReference>
<dbReference type="InterPro" id="IPR008333">
    <property type="entry name" value="Cbr1-like_FAD-bd_dom"/>
</dbReference>
<dbReference type="Pfam" id="PF13499">
    <property type="entry name" value="EF-hand_7"/>
    <property type="match status" value="1"/>
</dbReference>
<keyword evidence="8" id="KW-1185">Reference proteome</keyword>
<dbReference type="SMART" id="SM00054">
    <property type="entry name" value="EFh"/>
    <property type="match status" value="2"/>
</dbReference>
<dbReference type="InterPro" id="IPR004030">
    <property type="entry name" value="NOS_N"/>
</dbReference>
<dbReference type="InterPro" id="IPR044940">
    <property type="entry name" value="NOS_dom_2"/>
</dbReference>
<proteinExistence type="predicted"/>
<evidence type="ECO:0000256" key="4">
    <source>
        <dbReference type="ARBA" id="ARBA00023004"/>
    </source>
</evidence>
<dbReference type="InterPro" id="IPR001433">
    <property type="entry name" value="OxRdtase_FAD/NAD-bd"/>
</dbReference>
<organism evidence="7 8">
    <name type="scientific">Waterburya agarophytonicola KI4</name>
    <dbReference type="NCBI Taxonomy" id="2874699"/>
    <lineage>
        <taxon>Bacteria</taxon>
        <taxon>Bacillati</taxon>
        <taxon>Cyanobacteriota</taxon>
        <taxon>Cyanophyceae</taxon>
        <taxon>Pleurocapsales</taxon>
        <taxon>Hyellaceae</taxon>
        <taxon>Waterburya</taxon>
        <taxon>Waterburya agarophytonicola</taxon>
    </lineage>
</organism>
<dbReference type="InterPro" id="IPR007419">
    <property type="entry name" value="BFD-like_2Fe2S-bd_dom"/>
</dbReference>
<dbReference type="CDD" id="cd00575">
    <property type="entry name" value="NOS_oxygenase"/>
    <property type="match status" value="1"/>
</dbReference>
<dbReference type="InterPro" id="IPR041854">
    <property type="entry name" value="BFD-like_2Fe2S-bd_dom_sf"/>
</dbReference>
<dbReference type="EMBL" id="JADWDC010000006">
    <property type="protein sequence ID" value="MCC0176153.1"/>
    <property type="molecule type" value="Genomic_DNA"/>
</dbReference>
<dbReference type="SUPFAM" id="SSF63380">
    <property type="entry name" value="Riboflavin synthase domain-like"/>
    <property type="match status" value="1"/>
</dbReference>
<dbReference type="SUPFAM" id="SSF51735">
    <property type="entry name" value="NAD(P)-binding Rossmann-fold domains"/>
    <property type="match status" value="1"/>
</dbReference>
<dbReference type="Pfam" id="PF04324">
    <property type="entry name" value="Fer2_BFD"/>
    <property type="match status" value="1"/>
</dbReference>
<evidence type="ECO:0000256" key="3">
    <source>
        <dbReference type="ARBA" id="ARBA00023002"/>
    </source>
</evidence>
<comment type="caution">
    <text evidence="7">The sequence shown here is derived from an EMBL/GenBank/DDBJ whole genome shotgun (WGS) entry which is preliminary data.</text>
</comment>
<dbReference type="SUPFAM" id="SSF47473">
    <property type="entry name" value="EF-hand"/>
    <property type="match status" value="1"/>
</dbReference>
<dbReference type="PROSITE" id="PS50222">
    <property type="entry name" value="EF_HAND_2"/>
    <property type="match status" value="1"/>
</dbReference>
<dbReference type="InterPro" id="IPR039261">
    <property type="entry name" value="FNR_nucleotide-bd"/>
</dbReference>
<dbReference type="InterPro" id="IPR017938">
    <property type="entry name" value="Riboflavin_synthase-like_b-brl"/>
</dbReference>
<keyword evidence="3" id="KW-0560">Oxidoreductase</keyword>
<dbReference type="Gene3D" id="3.40.50.720">
    <property type="entry name" value="NAD(P)-binding Rossmann-like Domain"/>
    <property type="match status" value="1"/>
</dbReference>
<dbReference type="InterPro" id="IPR011992">
    <property type="entry name" value="EF-hand-dom_pair"/>
</dbReference>
<dbReference type="Gene3D" id="2.40.30.10">
    <property type="entry name" value="Translation factors"/>
    <property type="match status" value="1"/>
</dbReference>
<dbReference type="PRINTS" id="PR00409">
    <property type="entry name" value="PHDIOXRDTASE"/>
</dbReference>
<keyword evidence="4" id="KW-0408">Iron</keyword>
<dbReference type="InterPro" id="IPR018247">
    <property type="entry name" value="EF_Hand_1_Ca_BS"/>
</dbReference>
<dbReference type="Gene3D" id="3.90.440.10">
    <property type="entry name" value="Nitric Oxide Synthase,Heme Domain,Chain A domain 2"/>
    <property type="match status" value="1"/>
</dbReference>
<dbReference type="Gene3D" id="3.90.25.10">
    <property type="entry name" value="UDP-galactose 4-epimerase, domain 1"/>
    <property type="match status" value="1"/>
</dbReference>
<feature type="domain" description="FAD-binding FR-type" evidence="6">
    <location>
        <begin position="536"/>
        <end position="639"/>
    </location>
</feature>